<dbReference type="RefSeq" id="WP_146576674.1">
    <property type="nucleotide sequence ID" value="NZ_SJPM01000002.1"/>
</dbReference>
<evidence type="ECO:0000313" key="6">
    <source>
        <dbReference type="Proteomes" id="UP000316213"/>
    </source>
</evidence>
<dbReference type="InterPro" id="IPR028082">
    <property type="entry name" value="Peripla_BP_I"/>
</dbReference>
<dbReference type="PANTHER" id="PTHR30146:SF109">
    <property type="entry name" value="HTH-TYPE TRANSCRIPTIONAL REGULATOR GALS"/>
    <property type="match status" value="1"/>
</dbReference>
<keyword evidence="1" id="KW-0805">Transcription regulation</keyword>
<dbReference type="CDD" id="cd01392">
    <property type="entry name" value="HTH_LacI"/>
    <property type="match status" value="1"/>
</dbReference>
<keyword evidence="2" id="KW-0238">DNA-binding</keyword>
<dbReference type="GO" id="GO:0000976">
    <property type="term" value="F:transcription cis-regulatory region binding"/>
    <property type="evidence" value="ECO:0007669"/>
    <property type="project" value="TreeGrafter"/>
</dbReference>
<gene>
    <name evidence="5" type="primary">degA</name>
    <name evidence="5" type="ORF">Pla100_10840</name>
</gene>
<dbReference type="Gene3D" id="3.40.50.2300">
    <property type="match status" value="2"/>
</dbReference>
<evidence type="ECO:0000256" key="1">
    <source>
        <dbReference type="ARBA" id="ARBA00023015"/>
    </source>
</evidence>
<name>A0A5C6APC1_9BACT</name>
<dbReference type="PROSITE" id="PS50932">
    <property type="entry name" value="HTH_LACI_2"/>
    <property type="match status" value="1"/>
</dbReference>
<keyword evidence="3" id="KW-0804">Transcription</keyword>
<protein>
    <submittedName>
        <fullName evidence="5">HTH-type transcriptional regulator DegA</fullName>
    </submittedName>
</protein>
<dbReference type="Pfam" id="PF13377">
    <property type="entry name" value="Peripla_BP_3"/>
    <property type="match status" value="1"/>
</dbReference>
<sequence>MPAPAHPVTLKNVAEAAGVSVSVASRVLNGKAKTYRISDATETQVRKVAQSMAFQPSQVARSLRTKRSGLIGVVVPDLSNPFFAAIAREVTLAAETDGYSVIVADSRETTERERKLIGELTARQIEGLVVCPVGIDSGHLIEVHQSKLPIVLVDRTFLNCDLMQVTSDHRVGAYHAAALLLAQGHRTIGVLQGLPGTLPNEERLAGLQTAFAEAEVVFDPTLVRGDNFTERSGYESTSDLLKSRPDITALFALSTPNAMGALRAATEIGRRVPDELSIVTFDDSPFADLMQVPLSTVCQDVSKLGVSASKWLIRMLRAKRAYQPALHEIKTTLIDRHSIVPPPRLLSS</sequence>
<accession>A0A5C6APC1</accession>
<dbReference type="InterPro" id="IPR046335">
    <property type="entry name" value="LacI/GalR-like_sensor"/>
</dbReference>
<evidence type="ECO:0000256" key="3">
    <source>
        <dbReference type="ARBA" id="ARBA00023163"/>
    </source>
</evidence>
<keyword evidence="6" id="KW-1185">Reference proteome</keyword>
<dbReference type="GO" id="GO:0003700">
    <property type="term" value="F:DNA-binding transcription factor activity"/>
    <property type="evidence" value="ECO:0007669"/>
    <property type="project" value="TreeGrafter"/>
</dbReference>
<dbReference type="Proteomes" id="UP000316213">
    <property type="component" value="Unassembled WGS sequence"/>
</dbReference>
<dbReference type="EMBL" id="SJPM01000002">
    <property type="protein sequence ID" value="TWU01357.1"/>
    <property type="molecule type" value="Genomic_DNA"/>
</dbReference>
<dbReference type="PANTHER" id="PTHR30146">
    <property type="entry name" value="LACI-RELATED TRANSCRIPTIONAL REPRESSOR"/>
    <property type="match status" value="1"/>
</dbReference>
<dbReference type="SMART" id="SM00354">
    <property type="entry name" value="HTH_LACI"/>
    <property type="match status" value="1"/>
</dbReference>
<evidence type="ECO:0000259" key="4">
    <source>
        <dbReference type="PROSITE" id="PS50932"/>
    </source>
</evidence>
<proteinExistence type="predicted"/>
<evidence type="ECO:0000256" key="2">
    <source>
        <dbReference type="ARBA" id="ARBA00023125"/>
    </source>
</evidence>
<organism evidence="5 6">
    <name type="scientific">Neorhodopirellula pilleata</name>
    <dbReference type="NCBI Taxonomy" id="2714738"/>
    <lineage>
        <taxon>Bacteria</taxon>
        <taxon>Pseudomonadati</taxon>
        <taxon>Planctomycetota</taxon>
        <taxon>Planctomycetia</taxon>
        <taxon>Pirellulales</taxon>
        <taxon>Pirellulaceae</taxon>
        <taxon>Neorhodopirellula</taxon>
    </lineage>
</organism>
<comment type="caution">
    <text evidence="5">The sequence shown here is derived from an EMBL/GenBank/DDBJ whole genome shotgun (WGS) entry which is preliminary data.</text>
</comment>
<reference evidence="5 6" key="1">
    <citation type="submission" date="2019-02" db="EMBL/GenBank/DDBJ databases">
        <title>Deep-cultivation of Planctomycetes and their phenomic and genomic characterization uncovers novel biology.</title>
        <authorList>
            <person name="Wiegand S."/>
            <person name="Jogler M."/>
            <person name="Boedeker C."/>
            <person name="Pinto D."/>
            <person name="Vollmers J."/>
            <person name="Rivas-Marin E."/>
            <person name="Kohn T."/>
            <person name="Peeters S.H."/>
            <person name="Heuer A."/>
            <person name="Rast P."/>
            <person name="Oberbeckmann S."/>
            <person name="Bunk B."/>
            <person name="Jeske O."/>
            <person name="Meyerdierks A."/>
            <person name="Storesund J.E."/>
            <person name="Kallscheuer N."/>
            <person name="Luecker S."/>
            <person name="Lage O.M."/>
            <person name="Pohl T."/>
            <person name="Merkel B.J."/>
            <person name="Hornburger P."/>
            <person name="Mueller R.-W."/>
            <person name="Bruemmer F."/>
            <person name="Labrenz M."/>
            <person name="Spormann A.M."/>
            <person name="Op Den Camp H."/>
            <person name="Overmann J."/>
            <person name="Amann R."/>
            <person name="Jetten M.S.M."/>
            <person name="Mascher T."/>
            <person name="Medema M.H."/>
            <person name="Devos D.P."/>
            <person name="Kaster A.-K."/>
            <person name="Ovreas L."/>
            <person name="Rohde M."/>
            <person name="Galperin M.Y."/>
            <person name="Jogler C."/>
        </authorList>
    </citation>
    <scope>NUCLEOTIDE SEQUENCE [LARGE SCALE GENOMIC DNA]</scope>
    <source>
        <strain evidence="5 6">Pla100</strain>
    </source>
</reference>
<dbReference type="InterPro" id="IPR010982">
    <property type="entry name" value="Lambda_DNA-bd_dom_sf"/>
</dbReference>
<dbReference type="InterPro" id="IPR000843">
    <property type="entry name" value="HTH_LacI"/>
</dbReference>
<feature type="domain" description="HTH lacI-type" evidence="4">
    <location>
        <begin position="8"/>
        <end position="65"/>
    </location>
</feature>
<dbReference type="AlphaFoldDB" id="A0A5C6APC1"/>
<dbReference type="CDD" id="cd06267">
    <property type="entry name" value="PBP1_LacI_sugar_binding-like"/>
    <property type="match status" value="1"/>
</dbReference>
<evidence type="ECO:0000313" key="5">
    <source>
        <dbReference type="EMBL" id="TWU01357.1"/>
    </source>
</evidence>
<dbReference type="Pfam" id="PF00356">
    <property type="entry name" value="LacI"/>
    <property type="match status" value="1"/>
</dbReference>
<dbReference type="OrthoDB" id="9784962at2"/>
<dbReference type="Gene3D" id="1.10.260.40">
    <property type="entry name" value="lambda repressor-like DNA-binding domains"/>
    <property type="match status" value="1"/>
</dbReference>
<dbReference type="SUPFAM" id="SSF47413">
    <property type="entry name" value="lambda repressor-like DNA-binding domains"/>
    <property type="match status" value="1"/>
</dbReference>
<dbReference type="SUPFAM" id="SSF53822">
    <property type="entry name" value="Periplasmic binding protein-like I"/>
    <property type="match status" value="1"/>
</dbReference>